<evidence type="ECO:0000313" key="1">
    <source>
        <dbReference type="EMBL" id="EED20820.1"/>
    </source>
</evidence>
<dbReference type="PhylomeDB" id="B8M477"/>
<dbReference type="VEuPathDB" id="FungiDB:TSTA_040140"/>
<dbReference type="eggNOG" id="KOG0017">
    <property type="taxonomic scope" value="Eukaryota"/>
</dbReference>
<dbReference type="HOGENOM" id="CLU_072642_1_0_1"/>
<dbReference type="OMA" id="TIEHYHA"/>
<dbReference type="STRING" id="441959.B8M477"/>
<accession>B8M477</accession>
<dbReference type="InParanoid" id="B8M477"/>
<sequence length="110" mass="12514">MQERTSMMMVSVPIEAHWLIGTIEHYHAVLYRSYEIISEEVPELAPELALQMAVKAVNDTTGPDGYVPTLLIFRAYPRMMEYSPPTPMVAQRAATVKKAMTEVQRLHTVH</sequence>
<organism evidence="1 2">
    <name type="scientific">Talaromyces stipitatus (strain ATCC 10500 / CBS 375.48 / QM 6759 / NRRL 1006)</name>
    <name type="common">Penicillium stipitatum</name>
    <dbReference type="NCBI Taxonomy" id="441959"/>
    <lineage>
        <taxon>Eukaryota</taxon>
        <taxon>Fungi</taxon>
        <taxon>Dikarya</taxon>
        <taxon>Ascomycota</taxon>
        <taxon>Pezizomycotina</taxon>
        <taxon>Eurotiomycetes</taxon>
        <taxon>Eurotiomycetidae</taxon>
        <taxon>Eurotiales</taxon>
        <taxon>Trichocomaceae</taxon>
        <taxon>Talaromyces</taxon>
        <taxon>Talaromyces sect. Talaromyces</taxon>
    </lineage>
</organism>
<dbReference type="OrthoDB" id="4368574at2759"/>
<dbReference type="RefSeq" id="XP_002481254.1">
    <property type="nucleotide sequence ID" value="XM_002481209.1"/>
</dbReference>
<dbReference type="GeneID" id="8109773"/>
<reference evidence="2" key="1">
    <citation type="journal article" date="2015" name="Genome Announc.">
        <title>Genome sequence of the AIDS-associated pathogen Penicillium marneffei (ATCC18224) and its near taxonomic relative Talaromyces stipitatus (ATCC10500).</title>
        <authorList>
            <person name="Nierman W.C."/>
            <person name="Fedorova-Abrams N.D."/>
            <person name="Andrianopoulos A."/>
        </authorList>
    </citation>
    <scope>NUCLEOTIDE SEQUENCE [LARGE SCALE GENOMIC DNA]</scope>
    <source>
        <strain evidence="2">ATCC 10500 / CBS 375.48 / QM 6759 / NRRL 1006</strain>
    </source>
</reference>
<proteinExistence type="predicted"/>
<name>B8M477_TALSN</name>
<protein>
    <submittedName>
        <fullName evidence="1">Uncharacterized protein</fullName>
    </submittedName>
</protein>
<dbReference type="EMBL" id="EQ962654">
    <property type="protein sequence ID" value="EED20820.1"/>
    <property type="molecule type" value="Genomic_DNA"/>
</dbReference>
<dbReference type="Proteomes" id="UP000001745">
    <property type="component" value="Unassembled WGS sequence"/>
</dbReference>
<evidence type="ECO:0000313" key="2">
    <source>
        <dbReference type="Proteomes" id="UP000001745"/>
    </source>
</evidence>
<gene>
    <name evidence="1" type="ORF">TSTA_040140</name>
</gene>
<keyword evidence="2" id="KW-1185">Reference proteome</keyword>
<dbReference type="AlphaFoldDB" id="B8M477"/>